<comment type="caution">
    <text evidence="2">The sequence shown here is derived from an EMBL/GenBank/DDBJ whole genome shotgun (WGS) entry which is preliminary data.</text>
</comment>
<keyword evidence="3" id="KW-1185">Reference proteome</keyword>
<sequence>MSQQAHRPAPPTAAETPDLPAPVVAETFLPLAALLEEVKSPRVLRSDIDALIAALGRAPPPDESPRARADVLLELMARENPVGDYAGKGGRKVRHAAQDALLSLGYPYALELPPELLESRAPAKDSGKAPTGPGMGGVIGTLLSLLYQTLLCGLGHLLNRYTSIDLLGQVLSPFALGGLVIWASTLSSFFGHSLENRTLQRVGSVGLWIQFVFWAAASVFFMSSEGPIIPVVLPWHLTLWAAYAMRPVPEAEESPAPKLPTPTP</sequence>
<feature type="transmembrane region" description="Helical" evidence="1">
    <location>
        <begin position="202"/>
        <end position="222"/>
    </location>
</feature>
<proteinExistence type="predicted"/>
<dbReference type="Proteomes" id="UP000273405">
    <property type="component" value="Unassembled WGS sequence"/>
</dbReference>
<organism evidence="2 3">
    <name type="scientific">Corallococcus sicarius</name>
    <dbReference type="NCBI Taxonomy" id="2316726"/>
    <lineage>
        <taxon>Bacteria</taxon>
        <taxon>Pseudomonadati</taxon>
        <taxon>Myxococcota</taxon>
        <taxon>Myxococcia</taxon>
        <taxon>Myxococcales</taxon>
        <taxon>Cystobacterineae</taxon>
        <taxon>Myxococcaceae</taxon>
        <taxon>Corallococcus</taxon>
    </lineage>
</organism>
<dbReference type="EMBL" id="RAWG01000388">
    <property type="protein sequence ID" value="RKH33089.1"/>
    <property type="molecule type" value="Genomic_DNA"/>
</dbReference>
<evidence type="ECO:0000313" key="2">
    <source>
        <dbReference type="EMBL" id="RKH33089.1"/>
    </source>
</evidence>
<accession>A0A3A8MPA3</accession>
<feature type="transmembrane region" description="Helical" evidence="1">
    <location>
        <begin position="138"/>
        <end position="158"/>
    </location>
</feature>
<evidence type="ECO:0000256" key="1">
    <source>
        <dbReference type="SAM" id="Phobius"/>
    </source>
</evidence>
<feature type="transmembrane region" description="Helical" evidence="1">
    <location>
        <begin position="170"/>
        <end position="190"/>
    </location>
</feature>
<reference evidence="3" key="1">
    <citation type="submission" date="2018-09" db="EMBL/GenBank/DDBJ databases">
        <authorList>
            <person name="Livingstone P.G."/>
            <person name="Whitworth D.E."/>
        </authorList>
    </citation>
    <scope>NUCLEOTIDE SEQUENCE [LARGE SCALE GENOMIC DNA]</scope>
    <source>
        <strain evidence="3">CA040B</strain>
    </source>
</reference>
<dbReference type="AlphaFoldDB" id="A0A3A8MPA3"/>
<evidence type="ECO:0000313" key="3">
    <source>
        <dbReference type="Proteomes" id="UP000273405"/>
    </source>
</evidence>
<keyword evidence="1" id="KW-0472">Membrane</keyword>
<protein>
    <submittedName>
        <fullName evidence="2">Uncharacterized protein</fullName>
    </submittedName>
</protein>
<name>A0A3A8MPA3_9BACT</name>
<dbReference type="OrthoDB" id="5525409at2"/>
<keyword evidence="1" id="KW-0812">Transmembrane</keyword>
<keyword evidence="1" id="KW-1133">Transmembrane helix</keyword>
<dbReference type="RefSeq" id="WP_120629824.1">
    <property type="nucleotide sequence ID" value="NZ_RAWG01000388.1"/>
</dbReference>
<gene>
    <name evidence="2" type="ORF">D7X12_36505</name>
</gene>